<sequence length="82" mass="9294">MTREQLKKANKLKDELDSLDEFIKLSKGQYSKISIEVTGSESINGVDKTSVVKFDWNSEIGQEIANTLILYSDALELELRDI</sequence>
<dbReference type="AlphaFoldDB" id="A0A380CGU3"/>
<organism evidence="1 2">
    <name type="scientific">Sphingobacterium spiritivorum</name>
    <name type="common">Flavobacterium spiritivorum</name>
    <dbReference type="NCBI Taxonomy" id="258"/>
    <lineage>
        <taxon>Bacteria</taxon>
        <taxon>Pseudomonadati</taxon>
        <taxon>Bacteroidota</taxon>
        <taxon>Sphingobacteriia</taxon>
        <taxon>Sphingobacteriales</taxon>
        <taxon>Sphingobacteriaceae</taxon>
        <taxon>Sphingobacterium</taxon>
    </lineage>
</organism>
<name>A0A380CGU3_SPHSI</name>
<accession>A0A380CGU3</accession>
<dbReference type="EMBL" id="UGYW01000002">
    <property type="protein sequence ID" value="SUJ19200.1"/>
    <property type="molecule type" value="Genomic_DNA"/>
</dbReference>
<protein>
    <submittedName>
        <fullName evidence="1">Uncharacterized protein</fullName>
    </submittedName>
</protein>
<reference evidence="1 2" key="1">
    <citation type="submission" date="2018-06" db="EMBL/GenBank/DDBJ databases">
        <authorList>
            <consortium name="Pathogen Informatics"/>
            <person name="Doyle S."/>
        </authorList>
    </citation>
    <scope>NUCLEOTIDE SEQUENCE [LARGE SCALE GENOMIC DNA]</scope>
    <source>
        <strain evidence="1 2">NCTC11388</strain>
    </source>
</reference>
<dbReference type="RefSeq" id="WP_115170589.1">
    <property type="nucleotide sequence ID" value="NZ_UGYW01000002.1"/>
</dbReference>
<dbReference type="Proteomes" id="UP000254893">
    <property type="component" value="Unassembled WGS sequence"/>
</dbReference>
<gene>
    <name evidence="1" type="ORF">NCTC11388_02849</name>
</gene>
<evidence type="ECO:0000313" key="2">
    <source>
        <dbReference type="Proteomes" id="UP000254893"/>
    </source>
</evidence>
<evidence type="ECO:0000313" key="1">
    <source>
        <dbReference type="EMBL" id="SUJ19200.1"/>
    </source>
</evidence>
<proteinExistence type="predicted"/>